<organism evidence="8">
    <name type="scientific">Vannella robusta</name>
    <dbReference type="NCBI Taxonomy" id="1487602"/>
    <lineage>
        <taxon>Eukaryota</taxon>
        <taxon>Amoebozoa</taxon>
        <taxon>Discosea</taxon>
        <taxon>Flabellinia</taxon>
        <taxon>Vannellidae</taxon>
        <taxon>Vannella</taxon>
    </lineage>
</organism>
<dbReference type="Pfam" id="PF17800">
    <property type="entry name" value="NPL"/>
    <property type="match status" value="1"/>
</dbReference>
<dbReference type="Pfam" id="PF00254">
    <property type="entry name" value="FKBP_C"/>
    <property type="match status" value="1"/>
</dbReference>
<evidence type="ECO:0000256" key="6">
    <source>
        <dbReference type="SAM" id="MobiDB-lite"/>
    </source>
</evidence>
<gene>
    <name evidence="8" type="ORF">VSP0166_LOCUS5949</name>
</gene>
<dbReference type="GO" id="GO:0005730">
    <property type="term" value="C:nucleolus"/>
    <property type="evidence" value="ECO:0007669"/>
    <property type="project" value="TreeGrafter"/>
</dbReference>
<dbReference type="InterPro" id="IPR001179">
    <property type="entry name" value="PPIase_FKBP_dom"/>
</dbReference>
<dbReference type="Gene3D" id="3.10.50.40">
    <property type="match status" value="1"/>
</dbReference>
<dbReference type="InterPro" id="IPR036824">
    <property type="entry name" value="Nucleoplasmin_core_dom_sf"/>
</dbReference>
<proteinExistence type="predicted"/>
<evidence type="ECO:0000313" key="8">
    <source>
        <dbReference type="EMBL" id="CAE2212933.1"/>
    </source>
</evidence>
<feature type="region of interest" description="Disordered" evidence="6">
    <location>
        <begin position="117"/>
        <end position="219"/>
    </location>
</feature>
<keyword evidence="4 5" id="KW-0413">Isomerase</keyword>
<keyword evidence="3 5" id="KW-0697">Rotamase</keyword>
<feature type="compositionally biased region" description="Basic and acidic residues" evidence="6">
    <location>
        <begin position="187"/>
        <end position="206"/>
    </location>
</feature>
<dbReference type="InterPro" id="IPR041232">
    <property type="entry name" value="NPL"/>
</dbReference>
<evidence type="ECO:0000259" key="7">
    <source>
        <dbReference type="PROSITE" id="PS50059"/>
    </source>
</evidence>
<dbReference type="PROSITE" id="PS50059">
    <property type="entry name" value="FKBP_PPIASE"/>
    <property type="match status" value="1"/>
</dbReference>
<evidence type="ECO:0000256" key="4">
    <source>
        <dbReference type="ARBA" id="ARBA00023235"/>
    </source>
</evidence>
<dbReference type="InterPro" id="IPR046357">
    <property type="entry name" value="PPIase_dom_sf"/>
</dbReference>
<dbReference type="EMBL" id="HBKP01008345">
    <property type="protein sequence ID" value="CAE2212933.1"/>
    <property type="molecule type" value="Transcribed_RNA"/>
</dbReference>
<dbReference type="EC" id="5.2.1.8" evidence="2 5"/>
<sequence length="323" mass="35133">MLWSGTVTESTPLTMEAQFDLRITGASLGEKAKKGERVFLVVTHEDFVAEEPRTAQVCVLTAGSIENQYLDLVLDEGEPVSFAVKGSGTVHLTGYFVIDEDGSDQADQIMDSIGMFEDESDDESFEGPSIEAIDDSDEDMSSDEEANESSITQSILDQVRAKQSSVENKKRKVPEATTPSPAKKKQKTEQSPKQETPKKSPKKQESPKGTPQQTRVQKLRGGTVAEILTPGQGSATASKGQKVTVKYEGRLAKNGKKFDAGKFSFKLGKGEVIKGMDVGIEGMLMNEKRKITIPAAQGYGNQKVGDIPAKSDLVFEVTMLRMK</sequence>
<dbReference type="GO" id="GO:0000785">
    <property type="term" value="C:chromatin"/>
    <property type="evidence" value="ECO:0007669"/>
    <property type="project" value="TreeGrafter"/>
</dbReference>
<evidence type="ECO:0000256" key="1">
    <source>
        <dbReference type="ARBA" id="ARBA00000971"/>
    </source>
</evidence>
<dbReference type="SUPFAM" id="SSF54534">
    <property type="entry name" value="FKBP-like"/>
    <property type="match status" value="1"/>
</dbReference>
<protein>
    <recommendedName>
        <fullName evidence="2 5">peptidylprolyl isomerase</fullName>
        <ecNumber evidence="2 5">5.2.1.8</ecNumber>
    </recommendedName>
</protein>
<accession>A0A7S4HYB0</accession>
<name>A0A7S4HYB0_9EUKA</name>
<dbReference type="AlphaFoldDB" id="A0A7S4HYB0"/>
<evidence type="ECO:0000256" key="3">
    <source>
        <dbReference type="ARBA" id="ARBA00023110"/>
    </source>
</evidence>
<dbReference type="PANTHER" id="PTHR43811:SF19">
    <property type="entry name" value="39 KDA FK506-BINDING NUCLEAR PROTEIN"/>
    <property type="match status" value="1"/>
</dbReference>
<dbReference type="SUPFAM" id="SSF69203">
    <property type="entry name" value="Nucleoplasmin-like core domain"/>
    <property type="match status" value="1"/>
</dbReference>
<dbReference type="GO" id="GO:0003755">
    <property type="term" value="F:peptidyl-prolyl cis-trans isomerase activity"/>
    <property type="evidence" value="ECO:0007669"/>
    <property type="project" value="UniProtKB-KW"/>
</dbReference>
<feature type="compositionally biased region" description="Polar residues" evidence="6">
    <location>
        <begin position="151"/>
        <end position="166"/>
    </location>
</feature>
<dbReference type="PANTHER" id="PTHR43811">
    <property type="entry name" value="FKBP-TYPE PEPTIDYL-PROLYL CIS-TRANS ISOMERASE FKPA"/>
    <property type="match status" value="1"/>
</dbReference>
<reference evidence="8" key="1">
    <citation type="submission" date="2021-01" db="EMBL/GenBank/DDBJ databases">
        <authorList>
            <person name="Corre E."/>
            <person name="Pelletier E."/>
            <person name="Niang G."/>
            <person name="Scheremetjew M."/>
            <person name="Finn R."/>
            <person name="Kale V."/>
            <person name="Holt S."/>
            <person name="Cochrane G."/>
            <person name="Meng A."/>
            <person name="Brown T."/>
            <person name="Cohen L."/>
        </authorList>
    </citation>
    <scope>NUCLEOTIDE SEQUENCE</scope>
    <source>
        <strain evidence="8">DIVA3 518/3/11/1/6</strain>
    </source>
</reference>
<evidence type="ECO:0000256" key="2">
    <source>
        <dbReference type="ARBA" id="ARBA00013194"/>
    </source>
</evidence>
<dbReference type="Gene3D" id="2.60.120.340">
    <property type="entry name" value="Nucleoplasmin core domain"/>
    <property type="match status" value="1"/>
</dbReference>
<comment type="catalytic activity">
    <reaction evidence="1 5">
        <text>[protein]-peptidylproline (omega=180) = [protein]-peptidylproline (omega=0)</text>
        <dbReference type="Rhea" id="RHEA:16237"/>
        <dbReference type="Rhea" id="RHEA-COMP:10747"/>
        <dbReference type="Rhea" id="RHEA-COMP:10748"/>
        <dbReference type="ChEBI" id="CHEBI:83833"/>
        <dbReference type="ChEBI" id="CHEBI:83834"/>
        <dbReference type="EC" id="5.2.1.8"/>
    </reaction>
</comment>
<evidence type="ECO:0000256" key="5">
    <source>
        <dbReference type="PROSITE-ProRule" id="PRU00277"/>
    </source>
</evidence>
<feature type="domain" description="PPIase FKBP-type" evidence="7">
    <location>
        <begin position="240"/>
        <end position="323"/>
    </location>
</feature>
<feature type="compositionally biased region" description="Acidic residues" evidence="6">
    <location>
        <begin position="132"/>
        <end position="147"/>
    </location>
</feature>